<name>A0A4C1U8E3_EUMVA</name>
<evidence type="ECO:0000313" key="1">
    <source>
        <dbReference type="EMBL" id="GBP22645.1"/>
    </source>
</evidence>
<proteinExistence type="predicted"/>
<gene>
    <name evidence="1" type="ORF">EVAR_13925_1</name>
</gene>
<organism evidence="1 2">
    <name type="scientific">Eumeta variegata</name>
    <name type="common">Bagworm moth</name>
    <name type="synonym">Eumeta japonica</name>
    <dbReference type="NCBI Taxonomy" id="151549"/>
    <lineage>
        <taxon>Eukaryota</taxon>
        <taxon>Metazoa</taxon>
        <taxon>Ecdysozoa</taxon>
        <taxon>Arthropoda</taxon>
        <taxon>Hexapoda</taxon>
        <taxon>Insecta</taxon>
        <taxon>Pterygota</taxon>
        <taxon>Neoptera</taxon>
        <taxon>Endopterygota</taxon>
        <taxon>Lepidoptera</taxon>
        <taxon>Glossata</taxon>
        <taxon>Ditrysia</taxon>
        <taxon>Tineoidea</taxon>
        <taxon>Psychidae</taxon>
        <taxon>Oiketicinae</taxon>
        <taxon>Eumeta</taxon>
    </lineage>
</organism>
<keyword evidence="2" id="KW-1185">Reference proteome</keyword>
<evidence type="ECO:0000313" key="2">
    <source>
        <dbReference type="Proteomes" id="UP000299102"/>
    </source>
</evidence>
<sequence length="106" mass="12192">MPAVPGVIHQLALAVRRARACQRQRDHYRGLGKAHHPLVYFREPEYWGQCPSDMTTVYLSYPRYHVAYKHPLALPVTCGRTSDIPQLPGRTLAARFNKESCRAYKK</sequence>
<comment type="caution">
    <text evidence="1">The sequence shown here is derived from an EMBL/GenBank/DDBJ whole genome shotgun (WGS) entry which is preliminary data.</text>
</comment>
<dbReference type="AlphaFoldDB" id="A0A4C1U8E3"/>
<accession>A0A4C1U8E3</accession>
<dbReference type="EMBL" id="BGZK01000142">
    <property type="protein sequence ID" value="GBP22645.1"/>
    <property type="molecule type" value="Genomic_DNA"/>
</dbReference>
<reference evidence="1 2" key="1">
    <citation type="journal article" date="2019" name="Commun. Biol.">
        <title>The bagworm genome reveals a unique fibroin gene that provides high tensile strength.</title>
        <authorList>
            <person name="Kono N."/>
            <person name="Nakamura H."/>
            <person name="Ohtoshi R."/>
            <person name="Tomita M."/>
            <person name="Numata K."/>
            <person name="Arakawa K."/>
        </authorList>
    </citation>
    <scope>NUCLEOTIDE SEQUENCE [LARGE SCALE GENOMIC DNA]</scope>
</reference>
<dbReference type="OrthoDB" id="8181742at2759"/>
<dbReference type="Proteomes" id="UP000299102">
    <property type="component" value="Unassembled WGS sequence"/>
</dbReference>
<protein>
    <submittedName>
        <fullName evidence="1">Uncharacterized protein</fullName>
    </submittedName>
</protein>